<sequence length="78" mass="8331">MQYLAGSLVHMDLPTFHKICGAPCLDARKPLNEKKGSILIKGTATVPPALTAEELFALHTAHIDRVVMESTPSPGVGH</sequence>
<dbReference type="EMBL" id="SZYD01000788">
    <property type="protein sequence ID" value="KAD1417139.1"/>
    <property type="molecule type" value="Genomic_DNA"/>
</dbReference>
<dbReference type="AlphaFoldDB" id="A0A5N6LGN3"/>
<organism evidence="1 3">
    <name type="scientific">Mikania micrantha</name>
    <name type="common">bitter vine</name>
    <dbReference type="NCBI Taxonomy" id="192012"/>
    <lineage>
        <taxon>Eukaryota</taxon>
        <taxon>Viridiplantae</taxon>
        <taxon>Streptophyta</taxon>
        <taxon>Embryophyta</taxon>
        <taxon>Tracheophyta</taxon>
        <taxon>Spermatophyta</taxon>
        <taxon>Magnoliopsida</taxon>
        <taxon>eudicotyledons</taxon>
        <taxon>Gunneridae</taxon>
        <taxon>Pentapetalae</taxon>
        <taxon>asterids</taxon>
        <taxon>campanulids</taxon>
        <taxon>Asterales</taxon>
        <taxon>Asteraceae</taxon>
        <taxon>Asteroideae</taxon>
        <taxon>Heliantheae alliance</taxon>
        <taxon>Eupatorieae</taxon>
        <taxon>Mikania</taxon>
    </lineage>
</organism>
<evidence type="ECO:0000313" key="1">
    <source>
        <dbReference type="EMBL" id="KAD1410639.1"/>
    </source>
</evidence>
<evidence type="ECO:0000313" key="2">
    <source>
        <dbReference type="EMBL" id="KAD1417139.1"/>
    </source>
</evidence>
<dbReference type="Proteomes" id="UP000326396">
    <property type="component" value="Unassembled WGS sequence"/>
</dbReference>
<keyword evidence="3" id="KW-1185">Reference proteome</keyword>
<accession>A0A5N6LGN3</accession>
<dbReference type="EMBL" id="SZYD01000793">
    <property type="protein sequence ID" value="KAD1410639.1"/>
    <property type="molecule type" value="Genomic_DNA"/>
</dbReference>
<evidence type="ECO:0000313" key="3">
    <source>
        <dbReference type="Proteomes" id="UP000326396"/>
    </source>
</evidence>
<reference evidence="1 3" key="1">
    <citation type="submission" date="2019-05" db="EMBL/GenBank/DDBJ databases">
        <title>Mikania micrantha, genome provides insights into the molecular mechanism of rapid growth.</title>
        <authorList>
            <person name="Liu B."/>
        </authorList>
    </citation>
    <scope>NUCLEOTIDE SEQUENCE [LARGE SCALE GENOMIC DNA]</scope>
    <source>
        <strain evidence="1">NLD-2019</strain>
        <tissue evidence="1">Leaf</tissue>
    </source>
</reference>
<proteinExistence type="predicted"/>
<comment type="caution">
    <text evidence="1">The sequence shown here is derived from an EMBL/GenBank/DDBJ whole genome shotgun (WGS) entry which is preliminary data.</text>
</comment>
<protein>
    <submittedName>
        <fullName evidence="1">Uncharacterized protein</fullName>
    </submittedName>
</protein>
<name>A0A5N6LGN3_9ASTR</name>
<dbReference type="OrthoDB" id="1915362at2759"/>
<gene>
    <name evidence="2" type="ORF">E3N88_42859</name>
    <name evidence="1" type="ORF">E3N88_42863</name>
</gene>